<dbReference type="InterPro" id="IPR000086">
    <property type="entry name" value="NUDIX_hydrolase_dom"/>
</dbReference>
<evidence type="ECO:0000313" key="4">
    <source>
        <dbReference type="EMBL" id="KKR64191.1"/>
    </source>
</evidence>
<accession>A0A0G0SP48</accession>
<dbReference type="GO" id="GO:0016787">
    <property type="term" value="F:hydrolase activity"/>
    <property type="evidence" value="ECO:0007669"/>
    <property type="project" value="UniProtKB-KW"/>
</dbReference>
<evidence type="ECO:0000313" key="5">
    <source>
        <dbReference type="Proteomes" id="UP000034293"/>
    </source>
</evidence>
<dbReference type="Proteomes" id="UP000034293">
    <property type="component" value="Unassembled WGS sequence"/>
</dbReference>
<name>A0A0G0SP48_9BACT</name>
<dbReference type="PANTHER" id="PTHR43046">
    <property type="entry name" value="GDP-MANNOSE MANNOSYL HYDROLASE"/>
    <property type="match status" value="1"/>
</dbReference>
<keyword evidence="2 4" id="KW-0378">Hydrolase</keyword>
<feature type="domain" description="Nudix hydrolase" evidence="3">
    <location>
        <begin position="17"/>
        <end position="123"/>
    </location>
</feature>
<gene>
    <name evidence="4" type="ORF">UU02_C0011G0003</name>
</gene>
<proteinExistence type="predicted"/>
<dbReference type="InterPro" id="IPR015797">
    <property type="entry name" value="NUDIX_hydrolase-like_dom_sf"/>
</dbReference>
<dbReference type="EMBL" id="LBZA01000011">
    <property type="protein sequence ID" value="KKR64191.1"/>
    <property type="molecule type" value="Genomic_DNA"/>
</dbReference>
<comment type="caution">
    <text evidence="4">The sequence shown here is derived from an EMBL/GenBank/DDBJ whole genome shotgun (WGS) entry which is preliminary data.</text>
</comment>
<evidence type="ECO:0000256" key="2">
    <source>
        <dbReference type="ARBA" id="ARBA00022801"/>
    </source>
</evidence>
<dbReference type="SUPFAM" id="SSF55811">
    <property type="entry name" value="Nudix"/>
    <property type="match status" value="1"/>
</dbReference>
<organism evidence="4 5">
    <name type="scientific">Candidatus Woesebacteria bacterium GW2011_GWA1_40_43</name>
    <dbReference type="NCBI Taxonomy" id="1618553"/>
    <lineage>
        <taxon>Bacteria</taxon>
        <taxon>Candidatus Woeseibacteriota</taxon>
    </lineage>
</organism>
<reference evidence="4 5" key="1">
    <citation type="journal article" date="2015" name="Nature">
        <title>rRNA introns, odd ribosomes, and small enigmatic genomes across a large radiation of phyla.</title>
        <authorList>
            <person name="Brown C.T."/>
            <person name="Hug L.A."/>
            <person name="Thomas B.C."/>
            <person name="Sharon I."/>
            <person name="Castelle C.J."/>
            <person name="Singh A."/>
            <person name="Wilkins M.J."/>
            <person name="Williams K.H."/>
            <person name="Banfield J.F."/>
        </authorList>
    </citation>
    <scope>NUCLEOTIDE SEQUENCE [LARGE SCALE GENOMIC DNA]</scope>
</reference>
<protein>
    <submittedName>
        <fullName evidence="4">Phosphohydrolase (MutT/nudix family protein)</fullName>
    </submittedName>
</protein>
<dbReference type="AlphaFoldDB" id="A0A0G0SP48"/>
<dbReference type="Gene3D" id="3.90.79.10">
    <property type="entry name" value="Nucleoside Triphosphate Pyrophosphohydrolase"/>
    <property type="match status" value="1"/>
</dbReference>
<dbReference type="PANTHER" id="PTHR43046:SF14">
    <property type="entry name" value="MUTT_NUDIX FAMILY PROTEIN"/>
    <property type="match status" value="1"/>
</dbReference>
<evidence type="ECO:0000256" key="1">
    <source>
        <dbReference type="ARBA" id="ARBA00001946"/>
    </source>
</evidence>
<dbReference type="Pfam" id="PF00293">
    <property type="entry name" value="NUDIX"/>
    <property type="match status" value="1"/>
</dbReference>
<sequence length="152" mass="18073">MDEVAKKIKVRMRLVIIKNNKILMSYVSDEDFYFFIGGKMEYGETIKRACEREIEEECKAKFTFKKILYVRDFIILEENEHSLELFVLGDVDKFEEIDGVVDEEYKDTHREIWLDLNKLDQYNIKPKGLVRRILNDYKNGFNGPIGYLGEIN</sequence>
<comment type="cofactor">
    <cofactor evidence="1">
        <name>Mg(2+)</name>
        <dbReference type="ChEBI" id="CHEBI:18420"/>
    </cofactor>
</comment>
<evidence type="ECO:0000259" key="3">
    <source>
        <dbReference type="Pfam" id="PF00293"/>
    </source>
</evidence>